<dbReference type="RefSeq" id="WP_225215637.1">
    <property type="nucleotide sequence ID" value="NZ_JACSQV010000023.1"/>
</dbReference>
<reference evidence="2 3" key="1">
    <citation type="submission" date="2020-08" db="EMBL/GenBank/DDBJ databases">
        <title>A Genomic Blueprint of the Chicken Gut Microbiome.</title>
        <authorList>
            <person name="Gilroy R."/>
            <person name="Ravi A."/>
            <person name="Getino M."/>
            <person name="Pursley I."/>
            <person name="Horton D.L."/>
            <person name="Alikhan N.-F."/>
            <person name="Baker D."/>
            <person name="Gharbi K."/>
            <person name="Hall N."/>
            <person name="Watson M."/>
            <person name="Adriaenssens E.M."/>
            <person name="Foster-Nyarko E."/>
            <person name="Jarju S."/>
            <person name="Secka A."/>
            <person name="Antonio M."/>
            <person name="Oren A."/>
            <person name="Chaudhuri R."/>
            <person name="La Ragione R.M."/>
            <person name="Hildebrand F."/>
            <person name="Pallen M.J."/>
        </authorList>
    </citation>
    <scope>NUCLEOTIDE SEQUENCE [LARGE SCALE GENOMIC DNA]</scope>
    <source>
        <strain evidence="2 3">Sa3CUA2</strain>
    </source>
</reference>
<keyword evidence="3" id="KW-1185">Reference proteome</keyword>
<feature type="compositionally biased region" description="Basic residues" evidence="1">
    <location>
        <begin position="91"/>
        <end position="102"/>
    </location>
</feature>
<proteinExistence type="predicted"/>
<evidence type="ECO:0000256" key="1">
    <source>
        <dbReference type="SAM" id="MobiDB-lite"/>
    </source>
</evidence>
<dbReference type="EMBL" id="JACSQV010000023">
    <property type="protein sequence ID" value="MBD7920218.1"/>
    <property type="molecule type" value="Genomic_DNA"/>
</dbReference>
<protein>
    <recommendedName>
        <fullName evidence="4">Transposase TnpC homeodomain domain-containing protein</fullName>
    </recommendedName>
</protein>
<name>A0ABR8QIF6_9CELL</name>
<gene>
    <name evidence="2" type="ORF">H9657_18250</name>
</gene>
<feature type="region of interest" description="Disordered" evidence="1">
    <location>
        <begin position="61"/>
        <end position="102"/>
    </location>
</feature>
<organism evidence="2 3">
    <name type="scientific">Cellulomonas avistercoris</name>
    <dbReference type="NCBI Taxonomy" id="2762242"/>
    <lineage>
        <taxon>Bacteria</taxon>
        <taxon>Bacillati</taxon>
        <taxon>Actinomycetota</taxon>
        <taxon>Actinomycetes</taxon>
        <taxon>Micrococcales</taxon>
        <taxon>Cellulomonadaceae</taxon>
        <taxon>Cellulomonas</taxon>
    </lineage>
</organism>
<comment type="caution">
    <text evidence="2">The sequence shown here is derived from an EMBL/GenBank/DDBJ whole genome shotgun (WGS) entry which is preliminary data.</text>
</comment>
<evidence type="ECO:0008006" key="4">
    <source>
        <dbReference type="Google" id="ProtNLM"/>
    </source>
</evidence>
<dbReference type="Proteomes" id="UP000604241">
    <property type="component" value="Unassembled WGS sequence"/>
</dbReference>
<evidence type="ECO:0000313" key="2">
    <source>
        <dbReference type="EMBL" id="MBD7920218.1"/>
    </source>
</evidence>
<evidence type="ECO:0000313" key="3">
    <source>
        <dbReference type="Proteomes" id="UP000604241"/>
    </source>
</evidence>
<sequence length="102" mass="10984">MSMPEAQDVGDIVELPSLEQALREREVAQARMVDLRSRLTQSRVENAALRARVAELEGLLGLSGGPVGDDPADGGSHGDPVAAPDRTGATRSRRRLFGTRHR</sequence>
<accession>A0ABR8QIF6</accession>